<evidence type="ECO:0000313" key="2">
    <source>
        <dbReference type="EMBL" id="CAH0518742.1"/>
    </source>
</evidence>
<dbReference type="Proteomes" id="UP001158986">
    <property type="component" value="Unassembled WGS sequence"/>
</dbReference>
<gene>
    <name evidence="2" type="ORF">PBS001_LOCUS5300</name>
    <name evidence="3" type="ORF">PBS001_LOCUS5305</name>
</gene>
<keyword evidence="4" id="KW-1185">Reference proteome</keyword>
<name>A0ABN8D0W4_9STRA</name>
<evidence type="ECO:0000313" key="3">
    <source>
        <dbReference type="EMBL" id="CAH0518747.1"/>
    </source>
</evidence>
<dbReference type="EMBL" id="CAKLCB010000266">
    <property type="protein sequence ID" value="CAH0518742.1"/>
    <property type="molecule type" value="Genomic_DNA"/>
</dbReference>
<protein>
    <submittedName>
        <fullName evidence="2">Uncharacterized protein</fullName>
    </submittedName>
</protein>
<proteinExistence type="predicted"/>
<reference evidence="2 4" key="1">
    <citation type="submission" date="2021-11" db="EMBL/GenBank/DDBJ databases">
        <authorList>
            <person name="Islam A."/>
            <person name="Islam S."/>
            <person name="Flora M.S."/>
            <person name="Rahman M."/>
            <person name="Ziaur R.M."/>
            <person name="Epstein J.H."/>
            <person name="Hassan M."/>
            <person name="Klassen M."/>
            <person name="Woodard K."/>
            <person name="Webb A."/>
            <person name="Webby R.J."/>
            <person name="El Zowalaty M.E."/>
        </authorList>
    </citation>
    <scope>NUCLEOTIDE SEQUENCE [LARGE SCALE GENOMIC DNA]</scope>
    <source>
        <strain evidence="2">Pbs1</strain>
    </source>
</reference>
<feature type="compositionally biased region" description="Polar residues" evidence="1">
    <location>
        <begin position="146"/>
        <end position="158"/>
    </location>
</feature>
<feature type="compositionally biased region" description="Low complexity" evidence="1">
    <location>
        <begin position="93"/>
        <end position="105"/>
    </location>
</feature>
<dbReference type="EMBL" id="CAKLCB010000266">
    <property type="protein sequence ID" value="CAH0518747.1"/>
    <property type="molecule type" value="Genomic_DNA"/>
</dbReference>
<sequence>MLFERVHDLQAQSNSSPGAYDQHPGSPSRLLAPHSPVLVLGLALTPAFRVRLSGRVGGRLLGVGQSGAVLAAATACALGASHGPSNLEDGSSDADSCSSATDSTSPGTGVFEIQRMFSAHPAGRQACFPRVVRSKRWPERQGRCRTGSTHPSLSPSPQWLTGPCADGVRTQRFRIQLRGVCAYLWRSRRARWPSAHSASFHPLRGSFPQRVHVRHRVPVTCGGNQARYGVQRQLLRRRGRCT</sequence>
<comment type="caution">
    <text evidence="2">The sequence shown here is derived from an EMBL/GenBank/DDBJ whole genome shotgun (WGS) entry which is preliminary data.</text>
</comment>
<evidence type="ECO:0000313" key="4">
    <source>
        <dbReference type="Proteomes" id="UP001158986"/>
    </source>
</evidence>
<organism evidence="2 4">
    <name type="scientific">Peronospora belbahrii</name>
    <dbReference type="NCBI Taxonomy" id="622444"/>
    <lineage>
        <taxon>Eukaryota</taxon>
        <taxon>Sar</taxon>
        <taxon>Stramenopiles</taxon>
        <taxon>Oomycota</taxon>
        <taxon>Peronosporomycetes</taxon>
        <taxon>Peronosporales</taxon>
        <taxon>Peronosporaceae</taxon>
        <taxon>Peronospora</taxon>
    </lineage>
</organism>
<accession>A0ABN8D0W4</accession>
<feature type="region of interest" description="Disordered" evidence="1">
    <location>
        <begin position="83"/>
        <end position="105"/>
    </location>
</feature>
<feature type="region of interest" description="Disordered" evidence="1">
    <location>
        <begin position="1"/>
        <end position="28"/>
    </location>
</feature>
<evidence type="ECO:0000256" key="1">
    <source>
        <dbReference type="SAM" id="MobiDB-lite"/>
    </source>
</evidence>
<feature type="region of interest" description="Disordered" evidence="1">
    <location>
        <begin position="139"/>
        <end position="158"/>
    </location>
</feature>